<keyword evidence="1" id="KW-0812">Transmembrane</keyword>
<evidence type="ECO:0000313" key="3">
    <source>
        <dbReference type="Proteomes" id="UP000183077"/>
    </source>
</evidence>
<proteinExistence type="predicted"/>
<feature type="transmembrane region" description="Helical" evidence="1">
    <location>
        <begin position="156"/>
        <end position="175"/>
    </location>
</feature>
<keyword evidence="1" id="KW-1133">Transmembrane helix</keyword>
<dbReference type="RefSeq" id="WP_074748519.1">
    <property type="nucleotide sequence ID" value="NZ_FNYS01000049.1"/>
</dbReference>
<feature type="transmembrane region" description="Helical" evidence="1">
    <location>
        <begin position="12"/>
        <end position="30"/>
    </location>
</feature>
<feature type="transmembrane region" description="Helical" evidence="1">
    <location>
        <begin position="181"/>
        <end position="201"/>
    </location>
</feature>
<dbReference type="GeneID" id="82258915"/>
<gene>
    <name evidence="2" type="ORF">SAMN04488018_1491</name>
</gene>
<sequence>MNLRIQEVFKYLLPGFVIIMILFICSLIDFKDIQLNYFNGKNEGVLLLLSTFLIFLLGYLVDLVSSDFEKRYYRCFMKPSEKLLSQKDKEIKLSSADKIIEYLSAKMQKCSPKEFDKTIAEEYFRKANQLKDYNSNINSNSKLLEHYYQQVLSRNLSVSFLISIVIFVLYTFIVGKCLFLIENWMCLVGLILLFSFSVYRWSQHAMYYSRQVFYNSCEEVLK</sequence>
<dbReference type="AlphaFoldDB" id="A0A1H6YXX6"/>
<feature type="transmembrane region" description="Helical" evidence="1">
    <location>
        <begin position="45"/>
        <end position="64"/>
    </location>
</feature>
<dbReference type="Proteomes" id="UP000183077">
    <property type="component" value="Unassembled WGS sequence"/>
</dbReference>
<keyword evidence="1" id="KW-0472">Membrane</keyword>
<reference evidence="2 3" key="1">
    <citation type="submission" date="2016-10" db="EMBL/GenBank/DDBJ databases">
        <authorList>
            <person name="de Groot N.N."/>
        </authorList>
    </citation>
    <scope>NUCLEOTIDE SEQUENCE [LARGE SCALE GENOMIC DNA]</scope>
    <source>
        <strain evidence="2 3">DSM 23048</strain>
    </source>
</reference>
<protein>
    <submittedName>
        <fullName evidence="2">Uncharacterized protein</fullName>
    </submittedName>
</protein>
<evidence type="ECO:0000256" key="1">
    <source>
        <dbReference type="SAM" id="Phobius"/>
    </source>
</evidence>
<evidence type="ECO:0000313" key="2">
    <source>
        <dbReference type="EMBL" id="SEJ43927.1"/>
    </source>
</evidence>
<accession>A0A1H6YXX6</accession>
<organism evidence="2 3">
    <name type="scientific">Myroides marinus</name>
    <dbReference type="NCBI Taxonomy" id="703342"/>
    <lineage>
        <taxon>Bacteria</taxon>
        <taxon>Pseudomonadati</taxon>
        <taxon>Bacteroidota</taxon>
        <taxon>Flavobacteriia</taxon>
        <taxon>Flavobacteriales</taxon>
        <taxon>Flavobacteriaceae</taxon>
        <taxon>Myroides</taxon>
    </lineage>
</organism>
<name>A0A1H6YXX6_9FLAO</name>
<dbReference type="EMBL" id="FNYS01000049">
    <property type="protein sequence ID" value="SEJ43927.1"/>
    <property type="molecule type" value="Genomic_DNA"/>
</dbReference>